<dbReference type="SMART" id="SM00367">
    <property type="entry name" value="LRR_CC"/>
    <property type="match status" value="4"/>
</dbReference>
<dbReference type="Gene3D" id="3.80.10.10">
    <property type="entry name" value="Ribonuclease Inhibitor"/>
    <property type="match status" value="2"/>
</dbReference>
<dbReference type="PANTHER" id="PTHR13382">
    <property type="entry name" value="MITOCHONDRIAL ATP SYNTHASE COUPLING FACTOR B"/>
    <property type="match status" value="1"/>
</dbReference>
<dbReference type="InterPro" id="IPR006553">
    <property type="entry name" value="Leu-rich_rpt_Cys-con_subtyp"/>
</dbReference>
<evidence type="ECO:0000313" key="2">
    <source>
        <dbReference type="Proteomes" id="UP000054408"/>
    </source>
</evidence>
<dbReference type="GeneID" id="25565959"/>
<sequence>MSTAAHRVEVACAEQVGQVPACGTMVVGDDVKASLTSTELMAWITACDALGGLVLDETEAIDADELLPHIATAAPDLHSLSLSWCSSWVTSDALTAGIAALTRLVELNVSVVRAIDDALLAKLPVIAPGLKVLNVGGCPSVTMVGIASVVVGCPALEELVWGDEDDPDDAPKLVAVAKLLACAQSEWAAVDLSQTELLTDAALGVILAHNGLAAGVKDLVLRGCVSPQLTGAPLLGHLSMPQLDVFDAGDVGLQSAALVAVISAAPALTELHLDACLGATDDVLAAVIAGCSHLTSLSLAHCASLTPPALAMLGALTSLTELDISHTAADDAVLAALAPLTELRALYASCCTSITSAGLASLHVSVLDVSGCPGIERVPPRPTLSVLDIGGTSIDSLDRLAGISADSLLVVVTPPANRTDSLFDDPAPASALA</sequence>
<dbReference type="eggNOG" id="KOG1947">
    <property type="taxonomic scope" value="Eukaryota"/>
</dbReference>
<dbReference type="SUPFAM" id="SSF52047">
    <property type="entry name" value="RNI-like"/>
    <property type="match status" value="2"/>
</dbReference>
<dbReference type="GO" id="GO:0005737">
    <property type="term" value="C:cytoplasm"/>
    <property type="evidence" value="ECO:0007669"/>
    <property type="project" value="TreeGrafter"/>
</dbReference>
<proteinExistence type="predicted"/>
<reference evidence="1 2" key="1">
    <citation type="submission" date="2010-05" db="EMBL/GenBank/DDBJ databases">
        <title>The Genome Sequence of Thecamonas trahens ATCC 50062.</title>
        <authorList>
            <consortium name="The Broad Institute Genome Sequencing Platform"/>
            <person name="Russ C."/>
            <person name="Cuomo C."/>
            <person name="Shea T."/>
            <person name="Young S.K."/>
            <person name="Zeng Q."/>
            <person name="Koehrsen M."/>
            <person name="Haas B."/>
            <person name="Borodovsky M."/>
            <person name="Guigo R."/>
            <person name="Alvarado L."/>
            <person name="Berlin A."/>
            <person name="Bochicchio J."/>
            <person name="Borenstein D."/>
            <person name="Chapman S."/>
            <person name="Chen Z."/>
            <person name="Freedman E."/>
            <person name="Gellesch M."/>
            <person name="Goldberg J."/>
            <person name="Griggs A."/>
            <person name="Gujja S."/>
            <person name="Heilman E."/>
            <person name="Heiman D."/>
            <person name="Hepburn T."/>
            <person name="Howarth C."/>
            <person name="Jen D."/>
            <person name="Larson L."/>
            <person name="Mehta T."/>
            <person name="Park D."/>
            <person name="Pearson M."/>
            <person name="Roberts A."/>
            <person name="Saif S."/>
            <person name="Shenoy N."/>
            <person name="Sisk P."/>
            <person name="Stolte C."/>
            <person name="Sykes S."/>
            <person name="Thomson T."/>
            <person name="Walk T."/>
            <person name="White J."/>
            <person name="Yandava C."/>
            <person name="Burger G."/>
            <person name="Gray M.W."/>
            <person name="Holland P.W.H."/>
            <person name="King N."/>
            <person name="Lang F.B.F."/>
            <person name="Roger A.J."/>
            <person name="Ruiz-Trillo I."/>
            <person name="Lander E."/>
            <person name="Nusbaum C."/>
        </authorList>
    </citation>
    <scope>NUCLEOTIDE SEQUENCE [LARGE SCALE GENOMIC DNA]</scope>
    <source>
        <strain evidence="1 2">ATCC 50062</strain>
    </source>
</reference>
<keyword evidence="2" id="KW-1185">Reference proteome</keyword>
<dbReference type="InterPro" id="IPR050648">
    <property type="entry name" value="F-box_LRR-repeat"/>
</dbReference>
<dbReference type="Pfam" id="PF13516">
    <property type="entry name" value="LRR_6"/>
    <property type="match status" value="1"/>
</dbReference>
<dbReference type="AlphaFoldDB" id="A0A0L0DE18"/>
<accession>A0A0L0DE18</accession>
<dbReference type="STRING" id="461836.A0A0L0DE18"/>
<organism evidence="1 2">
    <name type="scientific">Thecamonas trahens ATCC 50062</name>
    <dbReference type="NCBI Taxonomy" id="461836"/>
    <lineage>
        <taxon>Eukaryota</taxon>
        <taxon>Apusozoa</taxon>
        <taxon>Apusomonadida</taxon>
        <taxon>Apusomonadidae</taxon>
        <taxon>Thecamonas</taxon>
    </lineage>
</organism>
<gene>
    <name evidence="1" type="ORF">AMSG_06892</name>
</gene>
<dbReference type="EMBL" id="GL349461">
    <property type="protein sequence ID" value="KNC50401.1"/>
    <property type="molecule type" value="Genomic_DNA"/>
</dbReference>
<dbReference type="Proteomes" id="UP000054408">
    <property type="component" value="Unassembled WGS sequence"/>
</dbReference>
<dbReference type="InterPro" id="IPR001611">
    <property type="entry name" value="Leu-rich_rpt"/>
</dbReference>
<dbReference type="RefSeq" id="XP_013756943.1">
    <property type="nucleotide sequence ID" value="XM_013901489.1"/>
</dbReference>
<name>A0A0L0DE18_THETB</name>
<evidence type="ECO:0000313" key="1">
    <source>
        <dbReference type="EMBL" id="KNC50401.1"/>
    </source>
</evidence>
<dbReference type="InterPro" id="IPR032675">
    <property type="entry name" value="LRR_dom_sf"/>
</dbReference>
<protein>
    <submittedName>
        <fullName evidence="1">Uncharacterized protein</fullName>
    </submittedName>
</protein>